<dbReference type="Pfam" id="PF00561">
    <property type="entry name" value="Abhydrolase_1"/>
    <property type="match status" value="1"/>
</dbReference>
<dbReference type="PRINTS" id="PR00111">
    <property type="entry name" value="ABHYDROLASE"/>
</dbReference>
<dbReference type="EMBL" id="CP031423">
    <property type="protein sequence ID" value="AZS38468.1"/>
    <property type="molecule type" value="Genomic_DNA"/>
</dbReference>
<dbReference type="InterPro" id="IPR050471">
    <property type="entry name" value="AB_hydrolase"/>
</dbReference>
<name>A0A3S9WEG0_9MICO</name>
<dbReference type="KEGG" id="mlv:CVS47_03125"/>
<feature type="domain" description="AB hydrolase-1" evidence="1">
    <location>
        <begin position="56"/>
        <end position="261"/>
    </location>
</feature>
<dbReference type="InterPro" id="IPR000073">
    <property type="entry name" value="AB_hydrolase_1"/>
</dbReference>
<dbReference type="RefSeq" id="WP_127096894.1">
    <property type="nucleotide sequence ID" value="NZ_CP031423.1"/>
</dbReference>
<protein>
    <submittedName>
        <fullName evidence="2">Non-hem bromoperoxidase BPO-A2</fullName>
        <ecNumber evidence="2">1.11.1.-</ecNumber>
    </submittedName>
</protein>
<dbReference type="PANTHER" id="PTHR43433:SF10">
    <property type="entry name" value="AB HYDROLASE-1 DOMAIN-CONTAINING PROTEIN"/>
    <property type="match status" value="1"/>
</dbReference>
<dbReference type="Gene3D" id="3.40.50.1820">
    <property type="entry name" value="alpha/beta hydrolase"/>
    <property type="match status" value="1"/>
</dbReference>
<dbReference type="PANTHER" id="PTHR43433">
    <property type="entry name" value="HYDROLASE, ALPHA/BETA FOLD FAMILY PROTEIN"/>
    <property type="match status" value="1"/>
</dbReference>
<dbReference type="SUPFAM" id="SSF53474">
    <property type="entry name" value="alpha/beta-Hydrolases"/>
    <property type="match status" value="1"/>
</dbReference>
<sequence>MSADALRHEFAVDGRTVVAYEAGAGPDATAVLLWSGGTPHTGAPLAPHAAWARAHDVRLISVARPGFGGSQRLPGRSVADAAADLLAAADALDVDRFALAGYSGGGPHALAAAAHAGDRVLGVVAFASPAPFTGEASWFEGMHDPAALQSAERGRAARETWGETADFDPGQFTADDWAALDGELAAVGEDAGRGGATEESGGTDDDVAFVTPWGVDLDRISAPVHLVHGDEDRIIPVRHAHLIAVRCPRAEVHPRAGRGHVGVLRTWADDVERMLR</sequence>
<accession>A0A3S9WEG0</accession>
<dbReference type="AlphaFoldDB" id="A0A3S9WEG0"/>
<keyword evidence="3" id="KW-1185">Reference proteome</keyword>
<dbReference type="Proteomes" id="UP000276888">
    <property type="component" value="Chromosome"/>
</dbReference>
<dbReference type="OrthoDB" id="9800988at2"/>
<keyword evidence="2" id="KW-0575">Peroxidase</keyword>
<evidence type="ECO:0000313" key="3">
    <source>
        <dbReference type="Proteomes" id="UP000276888"/>
    </source>
</evidence>
<dbReference type="EC" id="1.11.1.-" evidence="2"/>
<evidence type="ECO:0000259" key="1">
    <source>
        <dbReference type="Pfam" id="PF00561"/>
    </source>
</evidence>
<dbReference type="InterPro" id="IPR029058">
    <property type="entry name" value="AB_hydrolase_fold"/>
</dbReference>
<gene>
    <name evidence="2" type="primary">bpoA2_3</name>
    <name evidence="2" type="ORF">CVS47_03125</name>
</gene>
<keyword evidence="2" id="KW-0560">Oxidoreductase</keyword>
<proteinExistence type="predicted"/>
<organism evidence="2 3">
    <name type="scientific">Microbacterium lemovicicum</name>
    <dbReference type="NCBI Taxonomy" id="1072463"/>
    <lineage>
        <taxon>Bacteria</taxon>
        <taxon>Bacillati</taxon>
        <taxon>Actinomycetota</taxon>
        <taxon>Actinomycetes</taxon>
        <taxon>Micrococcales</taxon>
        <taxon>Microbacteriaceae</taxon>
        <taxon>Microbacterium</taxon>
    </lineage>
</organism>
<dbReference type="GO" id="GO:0004601">
    <property type="term" value="F:peroxidase activity"/>
    <property type="evidence" value="ECO:0007669"/>
    <property type="project" value="UniProtKB-KW"/>
</dbReference>
<evidence type="ECO:0000313" key="2">
    <source>
        <dbReference type="EMBL" id="AZS38468.1"/>
    </source>
</evidence>
<reference evidence="2 3" key="1">
    <citation type="submission" date="2018-08" db="EMBL/GenBank/DDBJ databases">
        <title>Microbacterium lemovicicum sp. nov., a bacterium isolated from a natural uranium-rich soil.</title>
        <authorList>
            <person name="ORTET P."/>
        </authorList>
    </citation>
    <scope>NUCLEOTIDE SEQUENCE [LARGE SCALE GENOMIC DNA]</scope>
    <source>
        <strain evidence="2 3">Viu22</strain>
    </source>
</reference>